<dbReference type="EMBL" id="JAGFBS010000013">
    <property type="protein sequence ID" value="KAG6375770.1"/>
    <property type="molecule type" value="Genomic_DNA"/>
</dbReference>
<comment type="caution">
    <text evidence="2">The sequence shown here is derived from an EMBL/GenBank/DDBJ whole genome shotgun (WGS) entry which is preliminary data.</text>
</comment>
<dbReference type="OrthoDB" id="3251728at2759"/>
<keyword evidence="3" id="KW-1185">Reference proteome</keyword>
<evidence type="ECO:0000313" key="2">
    <source>
        <dbReference type="EMBL" id="KAG6375770.1"/>
    </source>
</evidence>
<protein>
    <recommendedName>
        <fullName evidence="1">DUF6699 domain-containing protein</fullName>
    </recommendedName>
</protein>
<evidence type="ECO:0000313" key="3">
    <source>
        <dbReference type="Proteomes" id="UP000683000"/>
    </source>
</evidence>
<sequence>MRITHDAIKEWPIDLEFQDNGNTACAVQPPITLGDVLYVIHSSLHRQITHQDWARLSISKETEIARAYTRRWQSVPSSAEVEASRGVKRVDYLLDKHVFKGLIRTLVEDDCWKLITL</sequence>
<accession>A0A8I3AAU0</accession>
<dbReference type="InterPro" id="IPR046522">
    <property type="entry name" value="DUF6699"/>
</dbReference>
<reference evidence="2" key="1">
    <citation type="submission" date="2021-03" db="EMBL/GenBank/DDBJ databases">
        <title>Evolutionary innovations through gain and loss of genes in the ectomycorrhizal Boletales.</title>
        <authorList>
            <person name="Wu G."/>
            <person name="Miyauchi S."/>
            <person name="Morin E."/>
            <person name="Yang Z.-L."/>
            <person name="Xu J."/>
            <person name="Martin F.M."/>
        </authorList>
    </citation>
    <scope>NUCLEOTIDE SEQUENCE</scope>
    <source>
        <strain evidence="2">BR01</strain>
    </source>
</reference>
<dbReference type="AlphaFoldDB" id="A0A8I3AAU0"/>
<feature type="domain" description="DUF6699" evidence="1">
    <location>
        <begin position="1"/>
        <end position="103"/>
    </location>
</feature>
<proteinExistence type="predicted"/>
<evidence type="ECO:0000259" key="1">
    <source>
        <dbReference type="Pfam" id="PF20415"/>
    </source>
</evidence>
<dbReference type="Pfam" id="PF20415">
    <property type="entry name" value="DUF6699"/>
    <property type="match status" value="1"/>
</dbReference>
<dbReference type="Proteomes" id="UP000683000">
    <property type="component" value="Unassembled WGS sequence"/>
</dbReference>
<name>A0A8I3AAU0_9AGAM</name>
<gene>
    <name evidence="2" type="ORF">JVT61DRAFT_2620</name>
</gene>
<organism evidence="2 3">
    <name type="scientific">Boletus reticuloceps</name>
    <dbReference type="NCBI Taxonomy" id="495285"/>
    <lineage>
        <taxon>Eukaryota</taxon>
        <taxon>Fungi</taxon>
        <taxon>Dikarya</taxon>
        <taxon>Basidiomycota</taxon>
        <taxon>Agaricomycotina</taxon>
        <taxon>Agaricomycetes</taxon>
        <taxon>Agaricomycetidae</taxon>
        <taxon>Boletales</taxon>
        <taxon>Boletineae</taxon>
        <taxon>Boletaceae</taxon>
        <taxon>Boletoideae</taxon>
        <taxon>Boletus</taxon>
    </lineage>
</organism>